<keyword evidence="3" id="KW-0312">Gluconeogenesis</keyword>
<dbReference type="GO" id="GO:0006096">
    <property type="term" value="P:glycolytic process"/>
    <property type="evidence" value="ECO:0007669"/>
    <property type="project" value="UniProtKB-KW"/>
</dbReference>
<dbReference type="SUPFAM" id="SSF53254">
    <property type="entry name" value="Phosphoglycerate mutase-like"/>
    <property type="match status" value="1"/>
</dbReference>
<evidence type="ECO:0000256" key="5">
    <source>
        <dbReference type="ARBA" id="ARBA00023235"/>
    </source>
</evidence>
<accession>A0A248ZY53</accession>
<evidence type="ECO:0000313" key="10">
    <source>
        <dbReference type="EMBL" id="TRB72811.1"/>
    </source>
</evidence>
<feature type="active site" description="Proton donor/acceptor" evidence="6">
    <location>
        <position position="86"/>
    </location>
</feature>
<protein>
    <recommendedName>
        <fullName evidence="2">phosphoglycerate mutase (2,3-diphosphoglycerate-dependent)</fullName>
        <ecNumber evidence="2">5.4.2.11</ecNumber>
    </recommendedName>
</protein>
<dbReference type="OrthoDB" id="9781415at2"/>
<dbReference type="Pfam" id="PF00300">
    <property type="entry name" value="His_Phos_1"/>
    <property type="match status" value="1"/>
</dbReference>
<dbReference type="Proteomes" id="UP000318394">
    <property type="component" value="Unassembled WGS sequence"/>
</dbReference>
<dbReference type="EMBL" id="VAJB01000031">
    <property type="protein sequence ID" value="TRB72811.1"/>
    <property type="molecule type" value="Genomic_DNA"/>
</dbReference>
<feature type="binding site" evidence="7">
    <location>
        <begin position="9"/>
        <end position="16"/>
    </location>
    <ligand>
        <name>substrate</name>
    </ligand>
</feature>
<dbReference type="GeneID" id="67368581"/>
<dbReference type="EC" id="5.4.2.11" evidence="2"/>
<dbReference type="SMART" id="SM00855">
    <property type="entry name" value="PGAM"/>
    <property type="match status" value="1"/>
</dbReference>
<keyword evidence="5" id="KW-0413">Isomerase</keyword>
<dbReference type="Proteomes" id="UP000254031">
    <property type="component" value="Unassembled WGS sequence"/>
</dbReference>
<evidence type="ECO:0000313" key="12">
    <source>
        <dbReference type="Proteomes" id="UP000315164"/>
    </source>
</evidence>
<dbReference type="AlphaFoldDB" id="A0A248ZY53"/>
<evidence type="ECO:0000256" key="1">
    <source>
        <dbReference type="ARBA" id="ARBA00006717"/>
    </source>
</evidence>
<evidence type="ECO:0000313" key="8">
    <source>
        <dbReference type="EMBL" id="STY67400.1"/>
    </source>
</evidence>
<evidence type="ECO:0000256" key="4">
    <source>
        <dbReference type="ARBA" id="ARBA00023152"/>
    </source>
</evidence>
<evidence type="ECO:0000256" key="6">
    <source>
        <dbReference type="PIRSR" id="PIRSR613078-1"/>
    </source>
</evidence>
<proteinExistence type="inferred from homology"/>
<comment type="similarity">
    <text evidence="1">Belongs to the phosphoglycerate mutase family. BPG-dependent PGAM subfamily.</text>
</comment>
<reference evidence="12 13" key="2">
    <citation type="journal article" date="2019" name="Vet. Microbiol.">
        <title>Genetic characterization of susceptible and multi-drug resistant Mannheimia haemolytica isolated from high-risk stocker calves prior to and after antimicrobial metaphylaxis.</title>
        <authorList>
            <person name="Snyder E.R."/>
            <person name="Alvarez-Narvaez S."/>
            <person name="Credille B.C."/>
        </authorList>
    </citation>
    <scope>NUCLEOTIDE SEQUENCE [LARGE SCALE GENOMIC DNA]</scope>
    <source>
        <strain evidence="10 12">UGA-R5-128-1</strain>
        <strain evidence="9 13">UGA-R7-163-1</strain>
    </source>
</reference>
<evidence type="ECO:0000256" key="3">
    <source>
        <dbReference type="ARBA" id="ARBA00022432"/>
    </source>
</evidence>
<dbReference type="RefSeq" id="WP_006248037.1">
    <property type="nucleotide sequence ID" value="NZ_CP011098.1"/>
</dbReference>
<keyword evidence="4" id="KW-0324">Glycolysis</keyword>
<evidence type="ECO:0000256" key="7">
    <source>
        <dbReference type="PIRSR" id="PIRSR613078-2"/>
    </source>
</evidence>
<feature type="active site" description="Tele-phosphohistidine intermediate" evidence="6">
    <location>
        <position position="10"/>
    </location>
</feature>
<dbReference type="EMBL" id="UGPL01000006">
    <property type="protein sequence ID" value="STY67400.1"/>
    <property type="molecule type" value="Genomic_DNA"/>
</dbReference>
<dbReference type="KEGG" id="mhay:VK67_04845"/>
<dbReference type="Gene3D" id="3.40.50.1240">
    <property type="entry name" value="Phosphoglycerate mutase-like"/>
    <property type="match status" value="1"/>
</dbReference>
<dbReference type="PANTHER" id="PTHR11931">
    <property type="entry name" value="PHOSPHOGLYCERATE MUTASE"/>
    <property type="match status" value="1"/>
</dbReference>
<dbReference type="CDD" id="cd07067">
    <property type="entry name" value="HP_PGM_like"/>
    <property type="match status" value="1"/>
</dbReference>
<dbReference type="GO" id="GO:0004619">
    <property type="term" value="F:phosphoglycerate mutase activity"/>
    <property type="evidence" value="ECO:0007669"/>
    <property type="project" value="UniProtKB-EC"/>
</dbReference>
<reference evidence="8 11" key="1">
    <citation type="submission" date="2018-06" db="EMBL/GenBank/DDBJ databases">
        <authorList>
            <consortium name="Pathogen Informatics"/>
            <person name="Doyle S."/>
        </authorList>
    </citation>
    <scope>NUCLEOTIDE SEQUENCE [LARGE SCALE GENOMIC DNA]</scope>
    <source>
        <strain evidence="8 11">NCTC9380</strain>
    </source>
</reference>
<dbReference type="InterPro" id="IPR013078">
    <property type="entry name" value="His_Pase_superF_clade-1"/>
</dbReference>
<dbReference type="KEGG" id="mhaq:WC39_04845"/>
<feature type="binding site" evidence="7">
    <location>
        <position position="59"/>
    </location>
    <ligand>
        <name>substrate</name>
    </ligand>
</feature>
<evidence type="ECO:0000313" key="9">
    <source>
        <dbReference type="EMBL" id="TRB35225.1"/>
    </source>
</evidence>
<dbReference type="Proteomes" id="UP000315164">
    <property type="component" value="Unassembled WGS sequence"/>
</dbReference>
<organism evidence="8 11">
    <name type="scientific">Mannheimia haemolytica</name>
    <name type="common">Pasteurella haemolytica</name>
    <dbReference type="NCBI Taxonomy" id="75985"/>
    <lineage>
        <taxon>Bacteria</taxon>
        <taxon>Pseudomonadati</taxon>
        <taxon>Pseudomonadota</taxon>
        <taxon>Gammaproteobacteria</taxon>
        <taxon>Pasteurellales</taxon>
        <taxon>Pasteurellaceae</taxon>
        <taxon>Mannheimia</taxon>
    </lineage>
</organism>
<evidence type="ECO:0000256" key="2">
    <source>
        <dbReference type="ARBA" id="ARBA00012028"/>
    </source>
</evidence>
<dbReference type="EMBL" id="VAJI01000032">
    <property type="protein sequence ID" value="TRB35225.1"/>
    <property type="molecule type" value="Genomic_DNA"/>
</dbReference>
<keyword evidence="8" id="KW-0378">Hydrolase</keyword>
<evidence type="ECO:0000313" key="13">
    <source>
        <dbReference type="Proteomes" id="UP000318394"/>
    </source>
</evidence>
<dbReference type="GO" id="GO:0016787">
    <property type="term" value="F:hydrolase activity"/>
    <property type="evidence" value="ECO:0007669"/>
    <property type="project" value="UniProtKB-KW"/>
</dbReference>
<name>A0A248ZY53_MANHA</name>
<dbReference type="GO" id="GO:0006094">
    <property type="term" value="P:gluconeogenesis"/>
    <property type="evidence" value="ECO:0007669"/>
    <property type="project" value="UniProtKB-KW"/>
</dbReference>
<sequence>MAVTIYLVRHGRTVWNLEGRLQGSGDSALVEEGIIGAKKTGIALKHIPFTAAYSSMQKRAQDTANYILAENERSNIPHFHHKGLNEFDFGSWEGMKSVDLQENDEYWVMKRTPAEYLAKANGGERFEQLYQRVTQAFNQIAELHQNDGKVLIVSHGMTLTLLTAVLKGIAWQDFRNEEKHSFVFNTAITKVEVENGKVTVLEFNNTDHLDNVPTSQYKR</sequence>
<dbReference type="InterPro" id="IPR005952">
    <property type="entry name" value="Phosphogly_mut1"/>
</dbReference>
<dbReference type="InterPro" id="IPR029033">
    <property type="entry name" value="His_PPase_superfam"/>
</dbReference>
<evidence type="ECO:0000313" key="11">
    <source>
        <dbReference type="Proteomes" id="UP000254031"/>
    </source>
</evidence>
<gene>
    <name evidence="8" type="primary">cobC</name>
    <name evidence="10" type="ORF">FEA53_11380</name>
    <name evidence="9" type="ORF">FEB89_11550</name>
    <name evidence="8" type="ORF">NCTC9380_02757</name>
</gene>
<keyword evidence="13" id="KW-1185">Reference proteome</keyword>